<dbReference type="EMBL" id="JAEACU010000003">
    <property type="protein sequence ID" value="KAH7536979.1"/>
    <property type="molecule type" value="Genomic_DNA"/>
</dbReference>
<feature type="compositionally biased region" description="Basic and acidic residues" evidence="1">
    <location>
        <begin position="46"/>
        <end position="62"/>
    </location>
</feature>
<reference evidence="2" key="1">
    <citation type="journal article" date="2021" name="Front. Plant Sci.">
        <title>Chromosome-Scale Genome Assembly for Chinese Sour Jujube and Insights Into Its Genome Evolution and Domestication Signature.</title>
        <authorList>
            <person name="Shen L.-Y."/>
            <person name="Luo H."/>
            <person name="Wang X.-L."/>
            <person name="Wang X.-M."/>
            <person name="Qiu X.-J."/>
            <person name="Liu H."/>
            <person name="Zhou S.-S."/>
            <person name="Jia K.-H."/>
            <person name="Nie S."/>
            <person name="Bao Y.-T."/>
            <person name="Zhang R.-G."/>
            <person name="Yun Q.-Z."/>
            <person name="Chai Y.-H."/>
            <person name="Lu J.-Y."/>
            <person name="Li Y."/>
            <person name="Zhao S.-W."/>
            <person name="Mao J.-F."/>
            <person name="Jia S.-G."/>
            <person name="Mao Y.-M."/>
        </authorList>
    </citation>
    <scope>NUCLEOTIDE SEQUENCE</scope>
    <source>
        <strain evidence="2">AT0</strain>
        <tissue evidence="2">Leaf</tissue>
    </source>
</reference>
<protein>
    <recommendedName>
        <fullName evidence="4">DUF4219 domain-containing protein</fullName>
    </recommendedName>
</protein>
<comment type="caution">
    <text evidence="2">The sequence shown here is derived from an EMBL/GenBank/DDBJ whole genome shotgun (WGS) entry which is preliminary data.</text>
</comment>
<feature type="region of interest" description="Disordered" evidence="1">
    <location>
        <begin position="41"/>
        <end position="62"/>
    </location>
</feature>
<proteinExistence type="predicted"/>
<gene>
    <name evidence="2" type="ORF">FEM48_Zijuj03G0043400</name>
</gene>
<dbReference type="AlphaFoldDB" id="A0A978VN54"/>
<accession>A0A978VN54</accession>
<organism evidence="2 3">
    <name type="scientific">Ziziphus jujuba var. spinosa</name>
    <dbReference type="NCBI Taxonomy" id="714518"/>
    <lineage>
        <taxon>Eukaryota</taxon>
        <taxon>Viridiplantae</taxon>
        <taxon>Streptophyta</taxon>
        <taxon>Embryophyta</taxon>
        <taxon>Tracheophyta</taxon>
        <taxon>Spermatophyta</taxon>
        <taxon>Magnoliopsida</taxon>
        <taxon>eudicotyledons</taxon>
        <taxon>Gunneridae</taxon>
        <taxon>Pentapetalae</taxon>
        <taxon>rosids</taxon>
        <taxon>fabids</taxon>
        <taxon>Rosales</taxon>
        <taxon>Rhamnaceae</taxon>
        <taxon>Paliureae</taxon>
        <taxon>Ziziphus</taxon>
    </lineage>
</organism>
<evidence type="ECO:0008006" key="4">
    <source>
        <dbReference type="Google" id="ProtNLM"/>
    </source>
</evidence>
<sequence>MSSSKIGGIDPEVLNKENYVDWSIRIQTYLLAEDHWDIIVEPSGDEPPKAEDYEDGDRGEAENRAWRKKNATALHVVELFLK</sequence>
<evidence type="ECO:0000313" key="2">
    <source>
        <dbReference type="EMBL" id="KAH7536979.1"/>
    </source>
</evidence>
<dbReference type="Proteomes" id="UP000813462">
    <property type="component" value="Unassembled WGS sequence"/>
</dbReference>
<evidence type="ECO:0000256" key="1">
    <source>
        <dbReference type="SAM" id="MobiDB-lite"/>
    </source>
</evidence>
<evidence type="ECO:0000313" key="3">
    <source>
        <dbReference type="Proteomes" id="UP000813462"/>
    </source>
</evidence>
<name>A0A978VN54_ZIZJJ</name>